<organism evidence="1 2">
    <name type="scientific">Cnuella takakiae</name>
    <dbReference type="NCBI Taxonomy" id="1302690"/>
    <lineage>
        <taxon>Bacteria</taxon>
        <taxon>Pseudomonadati</taxon>
        <taxon>Bacteroidota</taxon>
        <taxon>Chitinophagia</taxon>
        <taxon>Chitinophagales</taxon>
        <taxon>Chitinophagaceae</taxon>
        <taxon>Cnuella</taxon>
    </lineage>
</organism>
<dbReference type="AlphaFoldDB" id="A0A1M5I8J0"/>
<evidence type="ECO:0008006" key="3">
    <source>
        <dbReference type="Google" id="ProtNLM"/>
    </source>
</evidence>
<dbReference type="Proteomes" id="UP000184368">
    <property type="component" value="Unassembled WGS sequence"/>
</dbReference>
<evidence type="ECO:0000313" key="2">
    <source>
        <dbReference type="Proteomes" id="UP000184368"/>
    </source>
</evidence>
<evidence type="ECO:0000313" key="1">
    <source>
        <dbReference type="EMBL" id="SHG24113.1"/>
    </source>
</evidence>
<name>A0A1M5I8J0_9BACT</name>
<dbReference type="PROSITE" id="PS51257">
    <property type="entry name" value="PROKAR_LIPOPROTEIN"/>
    <property type="match status" value="1"/>
</dbReference>
<reference evidence="1 2" key="1">
    <citation type="submission" date="2016-11" db="EMBL/GenBank/DDBJ databases">
        <authorList>
            <person name="Jaros S."/>
            <person name="Januszkiewicz K."/>
            <person name="Wedrychowicz H."/>
        </authorList>
    </citation>
    <scope>NUCLEOTIDE SEQUENCE [LARGE SCALE GENOMIC DNA]</scope>
    <source>
        <strain evidence="1 2">DSM 26897</strain>
    </source>
</reference>
<proteinExistence type="predicted"/>
<keyword evidence="2" id="KW-1185">Reference proteome</keyword>
<dbReference type="STRING" id="1302690.BUE76_15875"/>
<accession>A0A1M5I8J0</accession>
<sequence>MRNTIIGFLLLLTVACNKADLSLPEGIRKLVQDKDCSSQPYMDLYRWQGQQVFVLKMKGPA</sequence>
<protein>
    <recommendedName>
        <fullName evidence="3">Lipoprotein</fullName>
    </recommendedName>
</protein>
<gene>
    <name evidence="1" type="ORF">SAMN05444008_12230</name>
</gene>
<dbReference type="EMBL" id="FQUO01000022">
    <property type="protein sequence ID" value="SHG24113.1"/>
    <property type="molecule type" value="Genomic_DNA"/>
</dbReference>
<dbReference type="RefSeq" id="WP_073047850.1">
    <property type="nucleotide sequence ID" value="NZ_FQUO01000022.1"/>
</dbReference>